<name>A0A9P3G7Q8_9APHY</name>
<gene>
    <name evidence="3" type="ORF">PsYK624_057160</name>
</gene>
<evidence type="ECO:0000259" key="1">
    <source>
        <dbReference type="Pfam" id="PF13840"/>
    </source>
</evidence>
<accession>A0A9P3G7Q8</accession>
<proteinExistence type="predicted"/>
<organism evidence="3 4">
    <name type="scientific">Phanerochaete sordida</name>
    <dbReference type="NCBI Taxonomy" id="48140"/>
    <lineage>
        <taxon>Eukaryota</taxon>
        <taxon>Fungi</taxon>
        <taxon>Dikarya</taxon>
        <taxon>Basidiomycota</taxon>
        <taxon>Agaricomycotina</taxon>
        <taxon>Agaricomycetes</taxon>
        <taxon>Polyporales</taxon>
        <taxon>Phanerochaetaceae</taxon>
        <taxon>Phanerochaete</taxon>
    </lineage>
</organism>
<dbReference type="AlphaFoldDB" id="A0A9P3G7Q8"/>
<dbReference type="EMBL" id="BPQB01000013">
    <property type="protein sequence ID" value="GJE89612.1"/>
    <property type="molecule type" value="Genomic_DNA"/>
</dbReference>
<dbReference type="Pfam" id="PF21631">
    <property type="entry name" value="A9CJY8-like_N"/>
    <property type="match status" value="1"/>
</dbReference>
<comment type="caution">
    <text evidence="3">The sequence shown here is derived from an EMBL/GenBank/DDBJ whole genome shotgun (WGS) entry which is preliminary data.</text>
</comment>
<dbReference type="OrthoDB" id="58529at2759"/>
<evidence type="ECO:0000313" key="4">
    <source>
        <dbReference type="Proteomes" id="UP000703269"/>
    </source>
</evidence>
<feature type="domain" description="CASTOR ACT" evidence="1">
    <location>
        <begin position="69"/>
        <end position="131"/>
    </location>
</feature>
<dbReference type="GO" id="GO:0046394">
    <property type="term" value="P:carboxylic acid biosynthetic process"/>
    <property type="evidence" value="ECO:0007669"/>
    <property type="project" value="UniProtKB-ARBA"/>
</dbReference>
<dbReference type="Proteomes" id="UP000703269">
    <property type="component" value="Unassembled WGS sequence"/>
</dbReference>
<dbReference type="InterPro" id="IPR049447">
    <property type="entry name" value="A9CJY8-like_N"/>
</dbReference>
<dbReference type="Pfam" id="PF13840">
    <property type="entry name" value="ACT_7"/>
    <property type="match status" value="1"/>
</dbReference>
<dbReference type="InterPro" id="IPR027795">
    <property type="entry name" value="CASTOR_ACT_dom"/>
</dbReference>
<protein>
    <submittedName>
        <fullName evidence="3">ACT domain-containing protein</fullName>
    </submittedName>
</protein>
<reference evidence="3 4" key="1">
    <citation type="submission" date="2021-08" db="EMBL/GenBank/DDBJ databases">
        <title>Draft Genome Sequence of Phanerochaete sordida strain YK-624.</title>
        <authorList>
            <person name="Mori T."/>
            <person name="Dohra H."/>
            <person name="Suzuki T."/>
            <person name="Kawagishi H."/>
            <person name="Hirai H."/>
        </authorList>
    </citation>
    <scope>NUCLEOTIDE SEQUENCE [LARGE SCALE GENOMIC DNA]</scope>
    <source>
        <strain evidence="3 4">YK-624</strain>
    </source>
</reference>
<dbReference type="InterPro" id="IPR051719">
    <property type="entry name" value="CASTOR_mTORC1"/>
</dbReference>
<dbReference type="PANTHER" id="PTHR31131:SF6">
    <property type="entry name" value="CASTOR ACT DOMAIN-CONTAINING PROTEIN"/>
    <property type="match status" value="1"/>
</dbReference>
<sequence>MAPPPPSDHPAFRLRLLASPFAVSQLTPDEPVPAHLVRALADPAAAQGRFVSVTRTADELSVVRETDEADAAWRCIRIAGPMDFGITGVMANLTAPLKAAGVPVFAVSTWNTDYVLVPKDDAERAVRALTDDGWQFDA</sequence>
<evidence type="ECO:0000259" key="2">
    <source>
        <dbReference type="Pfam" id="PF21631"/>
    </source>
</evidence>
<dbReference type="PANTHER" id="PTHR31131">
    <property type="entry name" value="CHROMOSOME 1, WHOLE GENOME SHOTGUN SEQUENCE"/>
    <property type="match status" value="1"/>
</dbReference>
<feature type="domain" description="A9CJY8-like N-terminal" evidence="2">
    <location>
        <begin position="21"/>
        <end position="67"/>
    </location>
</feature>
<dbReference type="GO" id="GO:0006520">
    <property type="term" value="P:amino acid metabolic process"/>
    <property type="evidence" value="ECO:0007669"/>
    <property type="project" value="UniProtKB-ARBA"/>
</dbReference>
<keyword evidence="4" id="KW-1185">Reference proteome</keyword>
<dbReference type="SUPFAM" id="SSF55021">
    <property type="entry name" value="ACT-like"/>
    <property type="match status" value="2"/>
</dbReference>
<evidence type="ECO:0000313" key="3">
    <source>
        <dbReference type="EMBL" id="GJE89612.1"/>
    </source>
</evidence>
<dbReference type="Gene3D" id="3.30.2130.10">
    <property type="entry name" value="VC0802-like"/>
    <property type="match status" value="1"/>
</dbReference>
<dbReference type="InterPro" id="IPR045865">
    <property type="entry name" value="ACT-like_dom_sf"/>
</dbReference>